<dbReference type="InterPro" id="IPR036513">
    <property type="entry name" value="STAS_dom_sf"/>
</dbReference>
<dbReference type="GO" id="GO:0043856">
    <property type="term" value="F:anti-sigma factor antagonist activity"/>
    <property type="evidence" value="ECO:0007669"/>
    <property type="project" value="TreeGrafter"/>
</dbReference>
<name>A0A918MDP3_9ACTN</name>
<feature type="domain" description="STAS" evidence="1">
    <location>
        <begin position="15"/>
        <end position="96"/>
    </location>
</feature>
<evidence type="ECO:0000259" key="1">
    <source>
        <dbReference type="PROSITE" id="PS50801"/>
    </source>
</evidence>
<dbReference type="PANTHER" id="PTHR33495">
    <property type="entry name" value="ANTI-SIGMA FACTOR ANTAGONIST TM_1081-RELATED-RELATED"/>
    <property type="match status" value="1"/>
</dbReference>
<dbReference type="Proteomes" id="UP000618795">
    <property type="component" value="Unassembled WGS sequence"/>
</dbReference>
<dbReference type="InterPro" id="IPR002645">
    <property type="entry name" value="STAS_dom"/>
</dbReference>
<sequence>MTAMLRVTERAGDRVVVELPEDVDLDSTPGLRAVGDRLIDEGCRHLTLDCSRTVYLDSTGISAIVTWYQRLDAVSGSLTLSGVNEHLYSLLTRLGLHTAITITPGTAADDKQGS</sequence>
<protein>
    <recommendedName>
        <fullName evidence="1">STAS domain-containing protein</fullName>
    </recommendedName>
</protein>
<comment type="caution">
    <text evidence="2">The sequence shown here is derived from an EMBL/GenBank/DDBJ whole genome shotgun (WGS) entry which is preliminary data.</text>
</comment>
<reference evidence="2" key="2">
    <citation type="submission" date="2020-09" db="EMBL/GenBank/DDBJ databases">
        <authorList>
            <person name="Sun Q."/>
            <person name="Ohkuma M."/>
        </authorList>
    </citation>
    <scope>NUCLEOTIDE SEQUENCE</scope>
    <source>
        <strain evidence="2">JCM 4369</strain>
    </source>
</reference>
<dbReference type="Gene3D" id="3.30.750.24">
    <property type="entry name" value="STAS domain"/>
    <property type="match status" value="1"/>
</dbReference>
<dbReference type="AlphaFoldDB" id="A0A918MDP3"/>
<keyword evidence="3" id="KW-1185">Reference proteome</keyword>
<evidence type="ECO:0000313" key="3">
    <source>
        <dbReference type="Proteomes" id="UP000618795"/>
    </source>
</evidence>
<dbReference type="Pfam" id="PF01740">
    <property type="entry name" value="STAS"/>
    <property type="match status" value="1"/>
</dbReference>
<reference evidence="2" key="1">
    <citation type="journal article" date="2014" name="Int. J. Syst. Evol. Microbiol.">
        <title>Complete genome sequence of Corynebacterium casei LMG S-19264T (=DSM 44701T), isolated from a smear-ripened cheese.</title>
        <authorList>
            <consortium name="US DOE Joint Genome Institute (JGI-PGF)"/>
            <person name="Walter F."/>
            <person name="Albersmeier A."/>
            <person name="Kalinowski J."/>
            <person name="Ruckert C."/>
        </authorList>
    </citation>
    <scope>NUCLEOTIDE SEQUENCE</scope>
    <source>
        <strain evidence="2">JCM 4369</strain>
    </source>
</reference>
<dbReference type="CDD" id="cd07043">
    <property type="entry name" value="STAS_anti-anti-sigma_factors"/>
    <property type="match status" value="1"/>
</dbReference>
<proteinExistence type="predicted"/>
<gene>
    <name evidence="2" type="ORF">GCM10010260_64130</name>
</gene>
<organism evidence="2 3">
    <name type="scientific">Streptomyces filipinensis</name>
    <dbReference type="NCBI Taxonomy" id="66887"/>
    <lineage>
        <taxon>Bacteria</taxon>
        <taxon>Bacillati</taxon>
        <taxon>Actinomycetota</taxon>
        <taxon>Actinomycetes</taxon>
        <taxon>Kitasatosporales</taxon>
        <taxon>Streptomycetaceae</taxon>
        <taxon>Streptomyces</taxon>
    </lineage>
</organism>
<dbReference type="PANTHER" id="PTHR33495:SF2">
    <property type="entry name" value="ANTI-SIGMA FACTOR ANTAGONIST TM_1081-RELATED"/>
    <property type="match status" value="1"/>
</dbReference>
<dbReference type="SUPFAM" id="SSF52091">
    <property type="entry name" value="SpoIIaa-like"/>
    <property type="match status" value="1"/>
</dbReference>
<evidence type="ECO:0000313" key="2">
    <source>
        <dbReference type="EMBL" id="GGV15965.1"/>
    </source>
</evidence>
<dbReference type="PROSITE" id="PS50801">
    <property type="entry name" value="STAS"/>
    <property type="match status" value="1"/>
</dbReference>
<accession>A0A918MDP3</accession>
<dbReference type="EMBL" id="BMTD01000017">
    <property type="protein sequence ID" value="GGV15965.1"/>
    <property type="molecule type" value="Genomic_DNA"/>
</dbReference>